<gene>
    <name evidence="4" type="ORF">A3G60_00175</name>
</gene>
<dbReference type="PROSITE" id="PS50110">
    <property type="entry name" value="RESPONSE_REGULATORY"/>
    <property type="match status" value="1"/>
</dbReference>
<sequence>MLKRGEVKILVVEDDKFLREILVGKLEKEGYTVFEASNWNVAQKHIQGDRPHVILLDIVLPGIDGFEVLSTLKRNRETSAIPIIIISNLGSREDVDRALRLGAKSFMIKAHHTPQEIVDAVKKTLEEYYLRR</sequence>
<dbReference type="CDD" id="cd17574">
    <property type="entry name" value="REC_OmpR"/>
    <property type="match status" value="1"/>
</dbReference>
<evidence type="ECO:0000256" key="1">
    <source>
        <dbReference type="ARBA" id="ARBA00022553"/>
    </source>
</evidence>
<evidence type="ECO:0000313" key="4">
    <source>
        <dbReference type="EMBL" id="OGZ56414.1"/>
    </source>
</evidence>
<dbReference type="InterPro" id="IPR011006">
    <property type="entry name" value="CheY-like_superfamily"/>
</dbReference>
<feature type="domain" description="Response regulatory" evidence="3">
    <location>
        <begin position="8"/>
        <end position="124"/>
    </location>
</feature>
<dbReference type="GO" id="GO:0000160">
    <property type="term" value="P:phosphorelay signal transduction system"/>
    <property type="evidence" value="ECO:0007669"/>
    <property type="project" value="InterPro"/>
</dbReference>
<proteinExistence type="predicted"/>
<dbReference type="PANTHER" id="PTHR44591:SF3">
    <property type="entry name" value="RESPONSE REGULATORY DOMAIN-CONTAINING PROTEIN"/>
    <property type="match status" value="1"/>
</dbReference>
<evidence type="ECO:0000313" key="5">
    <source>
        <dbReference type="Proteomes" id="UP000178996"/>
    </source>
</evidence>
<accession>A0A1G2H1R5</accession>
<dbReference type="InterPro" id="IPR050595">
    <property type="entry name" value="Bact_response_regulator"/>
</dbReference>
<comment type="caution">
    <text evidence="4">The sequence shown here is derived from an EMBL/GenBank/DDBJ whole genome shotgun (WGS) entry which is preliminary data.</text>
</comment>
<organism evidence="4 5">
    <name type="scientific">Candidatus Ryanbacteria bacterium RIFCSPLOWO2_12_FULL_47_9c</name>
    <dbReference type="NCBI Taxonomy" id="1802131"/>
    <lineage>
        <taxon>Bacteria</taxon>
        <taxon>Candidatus Ryaniibacteriota</taxon>
    </lineage>
</organism>
<dbReference type="Pfam" id="PF00072">
    <property type="entry name" value="Response_reg"/>
    <property type="match status" value="1"/>
</dbReference>
<dbReference type="EMBL" id="MHOB01000052">
    <property type="protein sequence ID" value="OGZ56414.1"/>
    <property type="molecule type" value="Genomic_DNA"/>
</dbReference>
<dbReference type="AlphaFoldDB" id="A0A1G2H1R5"/>
<evidence type="ECO:0000256" key="2">
    <source>
        <dbReference type="PROSITE-ProRule" id="PRU00169"/>
    </source>
</evidence>
<name>A0A1G2H1R5_9BACT</name>
<feature type="modified residue" description="4-aspartylphosphate" evidence="2">
    <location>
        <position position="57"/>
    </location>
</feature>
<keyword evidence="1 2" id="KW-0597">Phosphoprotein</keyword>
<dbReference type="Proteomes" id="UP000178996">
    <property type="component" value="Unassembled WGS sequence"/>
</dbReference>
<evidence type="ECO:0000259" key="3">
    <source>
        <dbReference type="PROSITE" id="PS50110"/>
    </source>
</evidence>
<reference evidence="4 5" key="1">
    <citation type="journal article" date="2016" name="Nat. Commun.">
        <title>Thousands of microbial genomes shed light on interconnected biogeochemical processes in an aquifer system.</title>
        <authorList>
            <person name="Anantharaman K."/>
            <person name="Brown C.T."/>
            <person name="Hug L.A."/>
            <person name="Sharon I."/>
            <person name="Castelle C.J."/>
            <person name="Probst A.J."/>
            <person name="Thomas B.C."/>
            <person name="Singh A."/>
            <person name="Wilkins M.J."/>
            <person name="Karaoz U."/>
            <person name="Brodie E.L."/>
            <person name="Williams K.H."/>
            <person name="Hubbard S.S."/>
            <person name="Banfield J.F."/>
        </authorList>
    </citation>
    <scope>NUCLEOTIDE SEQUENCE [LARGE SCALE GENOMIC DNA]</scope>
</reference>
<dbReference type="Gene3D" id="3.40.50.2300">
    <property type="match status" value="1"/>
</dbReference>
<protein>
    <recommendedName>
        <fullName evidence="3">Response regulatory domain-containing protein</fullName>
    </recommendedName>
</protein>
<dbReference type="SUPFAM" id="SSF52172">
    <property type="entry name" value="CheY-like"/>
    <property type="match status" value="1"/>
</dbReference>
<dbReference type="InterPro" id="IPR001789">
    <property type="entry name" value="Sig_transdc_resp-reg_receiver"/>
</dbReference>
<dbReference type="PANTHER" id="PTHR44591">
    <property type="entry name" value="STRESS RESPONSE REGULATOR PROTEIN 1"/>
    <property type="match status" value="1"/>
</dbReference>
<dbReference type="SMART" id="SM00448">
    <property type="entry name" value="REC"/>
    <property type="match status" value="1"/>
</dbReference>